<accession>A0AB40ABQ0</accession>
<name>A0AB40ABQ0_DROSZ</name>
<evidence type="ECO:0000256" key="10">
    <source>
        <dbReference type="ARBA" id="ARBA00047268"/>
    </source>
</evidence>
<keyword evidence="8 13" id="KW-1015">Disulfide bond</keyword>
<dbReference type="Gene3D" id="3.60.21.10">
    <property type="match status" value="1"/>
</dbReference>
<keyword evidence="5 14" id="KW-0732">Signal</keyword>
<evidence type="ECO:0000256" key="2">
    <source>
        <dbReference type="ARBA" id="ARBA00008234"/>
    </source>
</evidence>
<feature type="binding site" evidence="12">
    <location>
        <position position="475"/>
    </location>
    <ligand>
        <name>Zn(2+)</name>
        <dbReference type="ChEBI" id="CHEBI:29105"/>
        <label>1</label>
    </ligand>
</feature>
<evidence type="ECO:0000256" key="9">
    <source>
        <dbReference type="ARBA" id="ARBA00023180"/>
    </source>
</evidence>
<evidence type="ECO:0000256" key="6">
    <source>
        <dbReference type="ARBA" id="ARBA00022801"/>
    </source>
</evidence>
<comment type="similarity">
    <text evidence="2 11">Belongs to the acid sphingomyelinase family.</text>
</comment>
<dbReference type="GO" id="GO:0046872">
    <property type="term" value="F:metal ion binding"/>
    <property type="evidence" value="ECO:0007669"/>
    <property type="project" value="UniProtKB-KW"/>
</dbReference>
<reference evidence="17" key="1">
    <citation type="submission" date="2025-08" db="UniProtKB">
        <authorList>
            <consortium name="RefSeq"/>
        </authorList>
    </citation>
    <scope>IDENTIFICATION</scope>
</reference>
<dbReference type="EC" id="3.1.4.12" evidence="11"/>
<dbReference type="CDD" id="cd00842">
    <property type="entry name" value="MPP_ASMase"/>
    <property type="match status" value="1"/>
</dbReference>
<dbReference type="AlphaFoldDB" id="A0AB40ABQ0"/>
<dbReference type="SUPFAM" id="SSF56300">
    <property type="entry name" value="Metallo-dependent phosphatases"/>
    <property type="match status" value="1"/>
</dbReference>
<protein>
    <recommendedName>
        <fullName evidence="11">Sphingomyelin phosphodiesterase</fullName>
        <ecNumber evidence="11">3.1.4.12</ecNumber>
    </recommendedName>
</protein>
<evidence type="ECO:0000259" key="15">
    <source>
        <dbReference type="PROSITE" id="PS50015"/>
    </source>
</evidence>
<dbReference type="GO" id="GO:0005615">
    <property type="term" value="C:extracellular space"/>
    <property type="evidence" value="ECO:0007669"/>
    <property type="project" value="TreeGrafter"/>
</dbReference>
<feature type="binding site" evidence="12">
    <location>
        <position position="332"/>
    </location>
    <ligand>
        <name>Zn(2+)</name>
        <dbReference type="ChEBI" id="CHEBI:29105"/>
        <label>2</label>
    </ligand>
</feature>
<feature type="binding site" evidence="12">
    <location>
        <position position="439"/>
    </location>
    <ligand>
        <name>Zn(2+)</name>
        <dbReference type="ChEBI" id="CHEBI:29105"/>
        <label>2</label>
    </ligand>
</feature>
<feature type="disulfide bond" evidence="13">
    <location>
        <begin position="399"/>
        <end position="447"/>
    </location>
</feature>
<feature type="domain" description="Saposin B-type" evidence="15">
    <location>
        <begin position="95"/>
        <end position="184"/>
    </location>
</feature>
<dbReference type="Proteomes" id="UP001652628">
    <property type="component" value="Chromosome 3"/>
</dbReference>
<dbReference type="PANTHER" id="PTHR10340">
    <property type="entry name" value="SPHINGOMYELIN PHOSPHODIESTERASE"/>
    <property type="match status" value="1"/>
</dbReference>
<keyword evidence="3" id="KW-0964">Secreted</keyword>
<comment type="catalytic activity">
    <reaction evidence="10">
        <text>a sphingomyelin + H2O = phosphocholine + an N-acylsphing-4-enine + H(+)</text>
        <dbReference type="Rhea" id="RHEA:19253"/>
        <dbReference type="ChEBI" id="CHEBI:15377"/>
        <dbReference type="ChEBI" id="CHEBI:15378"/>
        <dbReference type="ChEBI" id="CHEBI:17636"/>
        <dbReference type="ChEBI" id="CHEBI:52639"/>
        <dbReference type="ChEBI" id="CHEBI:295975"/>
        <dbReference type="EC" id="3.1.4.12"/>
    </reaction>
    <physiologicalReaction direction="left-to-right" evidence="10">
        <dbReference type="Rhea" id="RHEA:19254"/>
    </physiologicalReaction>
</comment>
<dbReference type="Pfam" id="PF19272">
    <property type="entry name" value="ASMase_C"/>
    <property type="match status" value="1"/>
</dbReference>
<evidence type="ECO:0000256" key="14">
    <source>
        <dbReference type="SAM" id="SignalP"/>
    </source>
</evidence>
<evidence type="ECO:0000256" key="5">
    <source>
        <dbReference type="ARBA" id="ARBA00022729"/>
    </source>
</evidence>
<dbReference type="PROSITE" id="PS51257">
    <property type="entry name" value="PROKAR_LIPOPROTEIN"/>
    <property type="match status" value="1"/>
</dbReference>
<feature type="disulfide bond" evidence="13">
    <location>
        <begin position="235"/>
        <end position="240"/>
    </location>
</feature>
<dbReference type="RefSeq" id="XP_036675565.3">
    <property type="nucleotide sequence ID" value="XM_036819670.3"/>
</dbReference>
<dbReference type="InterPro" id="IPR004843">
    <property type="entry name" value="Calcineurin-like_PHP"/>
</dbReference>
<dbReference type="InterPro" id="IPR041805">
    <property type="entry name" value="ASMase/PPN1_MPP"/>
</dbReference>
<evidence type="ECO:0000256" key="4">
    <source>
        <dbReference type="ARBA" id="ARBA00022723"/>
    </source>
</evidence>
<feature type="disulfide bond" evidence="13">
    <location>
        <begin position="241"/>
        <end position="264"/>
    </location>
</feature>
<dbReference type="InterPro" id="IPR029052">
    <property type="entry name" value="Metallo-depent_PP-like"/>
</dbReference>
<dbReference type="GO" id="GO:0005764">
    <property type="term" value="C:lysosome"/>
    <property type="evidence" value="ECO:0007669"/>
    <property type="project" value="TreeGrafter"/>
</dbReference>
<dbReference type="PIRSF" id="PIRSF000948">
    <property type="entry name" value="Sphingomy_PDE"/>
    <property type="match status" value="1"/>
</dbReference>
<feature type="binding site" evidence="12">
    <location>
        <position position="473"/>
    </location>
    <ligand>
        <name>Zn(2+)</name>
        <dbReference type="ChEBI" id="CHEBI:29105"/>
        <label>2</label>
    </ligand>
</feature>
<keyword evidence="7 12" id="KW-0862">Zinc</keyword>
<dbReference type="PROSITE" id="PS50015">
    <property type="entry name" value="SAP_B"/>
    <property type="match status" value="1"/>
</dbReference>
<proteinExistence type="inferred from homology"/>
<dbReference type="InterPro" id="IPR008139">
    <property type="entry name" value="SaposinB_dom"/>
</dbReference>
<comment type="function">
    <text evidence="11">Converts sphingomyelin to ceramide.</text>
</comment>
<feature type="disulfide bond" evidence="13">
    <location>
        <begin position="99"/>
        <end position="180"/>
    </location>
</feature>
<feature type="disulfide bond" evidence="13">
    <location>
        <begin position="596"/>
        <end position="600"/>
    </location>
</feature>
<evidence type="ECO:0000256" key="7">
    <source>
        <dbReference type="ARBA" id="ARBA00022833"/>
    </source>
</evidence>
<keyword evidence="6 11" id="KW-0378">Hydrolase</keyword>
<evidence type="ECO:0000256" key="13">
    <source>
        <dbReference type="PIRSR" id="PIRSR000948-2"/>
    </source>
</evidence>
<keyword evidence="11" id="KW-0326">Glycosidase</keyword>
<feature type="binding site" evidence="12">
    <location>
        <position position="292"/>
    </location>
    <ligand>
        <name>Zn(2+)</name>
        <dbReference type="ChEBI" id="CHEBI:29105"/>
        <label>1</label>
    </ligand>
</feature>
<dbReference type="GO" id="GO:0061750">
    <property type="term" value="F:acid sphingomyelin phosphodiesterase activity"/>
    <property type="evidence" value="ECO:0007669"/>
    <property type="project" value="TreeGrafter"/>
</dbReference>
<dbReference type="GeneID" id="108017225"/>
<dbReference type="Pfam" id="PF00149">
    <property type="entry name" value="Metallophos"/>
    <property type="match status" value="1"/>
</dbReference>
<keyword evidence="4 12" id="KW-0479">Metal-binding</keyword>
<dbReference type="GO" id="GO:0016798">
    <property type="term" value="F:hydrolase activity, acting on glycosyl bonds"/>
    <property type="evidence" value="ECO:0007669"/>
    <property type="project" value="UniProtKB-KW"/>
</dbReference>
<dbReference type="GO" id="GO:0016020">
    <property type="term" value="C:membrane"/>
    <property type="evidence" value="ECO:0007669"/>
    <property type="project" value="GOC"/>
</dbReference>
<dbReference type="InterPro" id="IPR045473">
    <property type="entry name" value="ASM_C"/>
</dbReference>
<dbReference type="InterPro" id="IPR011160">
    <property type="entry name" value="Sphingomy_PDE"/>
</dbReference>
<evidence type="ECO:0000256" key="8">
    <source>
        <dbReference type="ARBA" id="ARBA00023157"/>
    </source>
</evidence>
<keyword evidence="16" id="KW-1185">Reference proteome</keyword>
<comment type="cofactor">
    <cofactor evidence="12">
        <name>Zn(2+)</name>
        <dbReference type="ChEBI" id="CHEBI:29105"/>
    </cofactor>
    <text evidence="12">Binds 2 Zn(2+) ions per subunit.</text>
</comment>
<evidence type="ECO:0000256" key="12">
    <source>
        <dbReference type="PIRSR" id="PIRSR000948-1"/>
    </source>
</evidence>
<evidence type="ECO:0000256" key="11">
    <source>
        <dbReference type="PIRNR" id="PIRNR000948"/>
    </source>
</evidence>
<feature type="chain" id="PRO_5046019844" description="Sphingomyelin phosphodiesterase" evidence="14">
    <location>
        <begin position="22"/>
        <end position="666"/>
    </location>
</feature>
<gene>
    <name evidence="17" type="primary">LOC108017225</name>
</gene>
<evidence type="ECO:0000313" key="16">
    <source>
        <dbReference type="Proteomes" id="UP001652628"/>
    </source>
</evidence>
<feature type="binding site" evidence="12">
    <location>
        <position position="220"/>
    </location>
    <ligand>
        <name>Zn(2+)</name>
        <dbReference type="ChEBI" id="CHEBI:29105"/>
        <label>1</label>
    </ligand>
</feature>
<keyword evidence="9" id="KW-0325">Glycoprotein</keyword>
<evidence type="ECO:0000256" key="3">
    <source>
        <dbReference type="ARBA" id="ARBA00022525"/>
    </source>
</evidence>
<evidence type="ECO:0000256" key="1">
    <source>
        <dbReference type="ARBA" id="ARBA00004613"/>
    </source>
</evidence>
<feature type="disulfide bond" evidence="13">
    <location>
        <begin position="102"/>
        <end position="172"/>
    </location>
</feature>
<dbReference type="GO" id="GO:0046513">
    <property type="term" value="P:ceramide biosynthetic process"/>
    <property type="evidence" value="ECO:0007669"/>
    <property type="project" value="UniProtKB-ARBA"/>
</dbReference>
<evidence type="ECO:0000313" key="17">
    <source>
        <dbReference type="RefSeq" id="XP_036675565.3"/>
    </source>
</evidence>
<feature type="binding site" evidence="12">
    <location>
        <position position="292"/>
    </location>
    <ligand>
        <name>Zn(2+)</name>
        <dbReference type="ChEBI" id="CHEBI:29105"/>
        <label>2</label>
    </ligand>
</feature>
<dbReference type="GO" id="GO:0006685">
    <property type="term" value="P:sphingomyelin catabolic process"/>
    <property type="evidence" value="ECO:0007669"/>
    <property type="project" value="UniProtKB-UniRule"/>
</dbReference>
<organism evidence="16 17">
    <name type="scientific">Drosophila suzukii</name>
    <name type="common">Spotted-wing drosophila fruit fly</name>
    <dbReference type="NCBI Taxonomy" id="28584"/>
    <lineage>
        <taxon>Eukaryota</taxon>
        <taxon>Metazoa</taxon>
        <taxon>Ecdysozoa</taxon>
        <taxon>Arthropoda</taxon>
        <taxon>Hexapoda</taxon>
        <taxon>Insecta</taxon>
        <taxon>Pterygota</taxon>
        <taxon>Neoptera</taxon>
        <taxon>Endopterygota</taxon>
        <taxon>Diptera</taxon>
        <taxon>Brachycera</taxon>
        <taxon>Muscomorpha</taxon>
        <taxon>Ephydroidea</taxon>
        <taxon>Drosophilidae</taxon>
        <taxon>Drosophila</taxon>
        <taxon>Sophophora</taxon>
    </lineage>
</organism>
<feature type="binding site" evidence="12">
    <location>
        <position position="222"/>
    </location>
    <ligand>
        <name>Zn(2+)</name>
        <dbReference type="ChEBI" id="CHEBI:29105"/>
        <label>1</label>
    </ligand>
</feature>
<feature type="signal peptide" evidence="14">
    <location>
        <begin position="1"/>
        <end position="21"/>
    </location>
</feature>
<sequence>MKLMWSTAVLGIAFLLVGCGAFSLPDVPDNLTKEQRSAAIVSASIAEEISREYLKYHRTGIETPRLQELGKDLRNSHSKKAIFTESMADLSSTDQYFVCTLCRSTINVFARTWTQWELTGPERDAEAKKYLLGLCDYFDVMTPEVCSGIFDLNWPILDFILHETVASSQSFCSMLPIPICQVNQEEYNLTLSIQGDSPTESNSNLPAKSSEDILVLHLTDIHYDPEYAEGSNAACDEPMCCRNSLPAGSDSSAAAGFWSDYRDCDCPKRLILSAFDHIRENHKIDWIYHTGDVPPHNVWSTTKQGNMDMLTEIDGLLAEYFPNTPIYPCLGNHEPHPTNVFANDEVPEELKVDWLYQHVWSLWSKWLPAEAKDTVLRGGYYTVSPSQGHRIVTLNSMDCYLYNWWLYYNASLIQEQLQWFHDTLLSAEEAGESVHILTHIPAGDGDCWSNWAYEYNRVLTRFNGIITGAFSGHTHKDEMNLHYSDEGYATVVNWNGGSLTSYSNKNPNYRLYELSPGNWQVLDHQTFTFNLTEANLSPSEQPKWYLEYQFAKEYTEDTSPAGIDRLLQEMAEKPALLRKFWRNKFTNSDPKLAEGCDDTCLSQTICRIATSNYQERTRCKELQAILAESLEKETDTDDNGGGGAAGLTALSLASLLALLAASKVLG</sequence>
<feature type="disulfide bond" evidence="13">
    <location>
        <begin position="135"/>
        <end position="146"/>
    </location>
</feature>
<dbReference type="PANTHER" id="PTHR10340:SF29">
    <property type="entry name" value="SPHINGOMYELIN PHOSPHODIESTERASE"/>
    <property type="match status" value="1"/>
</dbReference>
<comment type="subcellular location">
    <subcellularLocation>
        <location evidence="1">Secreted</location>
    </subcellularLocation>
</comment>